<keyword evidence="3" id="KW-1185">Reference proteome</keyword>
<dbReference type="RefSeq" id="WP_202921134.1">
    <property type="nucleotide sequence ID" value="NZ_CP036274.1"/>
</dbReference>
<evidence type="ECO:0000313" key="2">
    <source>
        <dbReference type="EMBL" id="QDU29175.1"/>
    </source>
</evidence>
<dbReference type="KEGG" id="aagg:ETAA8_42820"/>
<evidence type="ECO:0000313" key="3">
    <source>
        <dbReference type="Proteomes" id="UP000315017"/>
    </source>
</evidence>
<reference evidence="2 3" key="1">
    <citation type="submission" date="2019-02" db="EMBL/GenBank/DDBJ databases">
        <title>Deep-cultivation of Planctomycetes and their phenomic and genomic characterization uncovers novel biology.</title>
        <authorList>
            <person name="Wiegand S."/>
            <person name="Jogler M."/>
            <person name="Boedeker C."/>
            <person name="Pinto D."/>
            <person name="Vollmers J."/>
            <person name="Rivas-Marin E."/>
            <person name="Kohn T."/>
            <person name="Peeters S.H."/>
            <person name="Heuer A."/>
            <person name="Rast P."/>
            <person name="Oberbeckmann S."/>
            <person name="Bunk B."/>
            <person name="Jeske O."/>
            <person name="Meyerdierks A."/>
            <person name="Storesund J.E."/>
            <person name="Kallscheuer N."/>
            <person name="Luecker S."/>
            <person name="Lage O.M."/>
            <person name="Pohl T."/>
            <person name="Merkel B.J."/>
            <person name="Hornburger P."/>
            <person name="Mueller R.-W."/>
            <person name="Bruemmer F."/>
            <person name="Labrenz M."/>
            <person name="Spormann A.M."/>
            <person name="Op den Camp H."/>
            <person name="Overmann J."/>
            <person name="Amann R."/>
            <person name="Jetten M.S.M."/>
            <person name="Mascher T."/>
            <person name="Medema M.H."/>
            <person name="Devos D.P."/>
            <person name="Kaster A.-K."/>
            <person name="Ovreas L."/>
            <person name="Rohde M."/>
            <person name="Galperin M.Y."/>
            <person name="Jogler C."/>
        </authorList>
    </citation>
    <scope>NUCLEOTIDE SEQUENCE [LARGE SCALE GENOMIC DNA]</scope>
    <source>
        <strain evidence="2 3">ETA_A8</strain>
    </source>
</reference>
<evidence type="ECO:0000256" key="1">
    <source>
        <dbReference type="SAM" id="SignalP"/>
    </source>
</evidence>
<accession>A0A517YG10</accession>
<dbReference type="EMBL" id="CP036274">
    <property type="protein sequence ID" value="QDU29175.1"/>
    <property type="molecule type" value="Genomic_DNA"/>
</dbReference>
<gene>
    <name evidence="2" type="ORF">ETAA8_42820</name>
</gene>
<sequence length="320" mass="34939" precursor="true">MRIALFTLLLFLVGTNVTLAQDQQLIVVVGASGGEEFEQPFREWAQRWTSAGKSGKLHSTVIGLDSAGETTDRERLKQTLEELAAKSPVGPIWLALIGHGTFDGKTARFNLRGPDLSTTELKEMLKPLTGPVAVVDCSSCSGPFLAELSAPQRVVITATKSGHEYNFARFGEFLSTSIADPAADLDKDEQTSLLEAYLAASAKLREFYAREARLATEHALLDDNGDRLGTPADWFQGLRVVKQTKAGAPVDGSLASQFVLVRSEKEQAIPAEIRRQRELLEKELAELRASKANIAEADYFTRLEHILVQLAKLSRSSAGK</sequence>
<feature type="chain" id="PRO_5022078150" evidence="1">
    <location>
        <begin position="21"/>
        <end position="320"/>
    </location>
</feature>
<name>A0A517YG10_9BACT</name>
<dbReference type="Proteomes" id="UP000315017">
    <property type="component" value="Chromosome"/>
</dbReference>
<protein>
    <submittedName>
        <fullName evidence="2">Uncharacterized protein</fullName>
    </submittedName>
</protein>
<proteinExistence type="predicted"/>
<keyword evidence="1" id="KW-0732">Signal</keyword>
<dbReference type="AlphaFoldDB" id="A0A517YG10"/>
<organism evidence="2 3">
    <name type="scientific">Anatilimnocola aggregata</name>
    <dbReference type="NCBI Taxonomy" id="2528021"/>
    <lineage>
        <taxon>Bacteria</taxon>
        <taxon>Pseudomonadati</taxon>
        <taxon>Planctomycetota</taxon>
        <taxon>Planctomycetia</taxon>
        <taxon>Pirellulales</taxon>
        <taxon>Pirellulaceae</taxon>
        <taxon>Anatilimnocola</taxon>
    </lineage>
</organism>
<feature type="signal peptide" evidence="1">
    <location>
        <begin position="1"/>
        <end position="20"/>
    </location>
</feature>